<keyword evidence="3" id="KW-1185">Reference proteome</keyword>
<dbReference type="GeneID" id="117365975"/>
<feature type="domain" description="Lamina-associated polypeptide 2 alpha C-terminal" evidence="2">
    <location>
        <begin position="210"/>
        <end position="332"/>
    </location>
</feature>
<feature type="compositionally biased region" description="Polar residues" evidence="1">
    <location>
        <begin position="406"/>
        <end position="419"/>
    </location>
</feature>
<evidence type="ECO:0000259" key="2">
    <source>
        <dbReference type="Pfam" id="PF11560"/>
    </source>
</evidence>
<dbReference type="RefSeq" id="XP_033812872.1">
    <property type="nucleotide sequence ID" value="XM_033956981.1"/>
</dbReference>
<dbReference type="Proteomes" id="UP000515159">
    <property type="component" value="Chromosome 8"/>
</dbReference>
<dbReference type="Pfam" id="PF11560">
    <property type="entry name" value="LAP2alpha"/>
    <property type="match status" value="1"/>
</dbReference>
<feature type="compositionally biased region" description="Low complexity" evidence="1">
    <location>
        <begin position="1"/>
        <end position="20"/>
    </location>
</feature>
<name>A0A6P8S529_GEOSA</name>
<feature type="compositionally biased region" description="Polar residues" evidence="1">
    <location>
        <begin position="21"/>
        <end position="44"/>
    </location>
</feature>
<organism evidence="3 4">
    <name type="scientific">Geotrypetes seraphini</name>
    <name type="common">Gaboon caecilian</name>
    <name type="synonym">Caecilia seraphini</name>
    <dbReference type="NCBI Taxonomy" id="260995"/>
    <lineage>
        <taxon>Eukaryota</taxon>
        <taxon>Metazoa</taxon>
        <taxon>Chordata</taxon>
        <taxon>Craniata</taxon>
        <taxon>Vertebrata</taxon>
        <taxon>Euteleostomi</taxon>
        <taxon>Amphibia</taxon>
        <taxon>Gymnophiona</taxon>
        <taxon>Geotrypetes</taxon>
    </lineage>
</organism>
<accession>A0A6P8S529</accession>
<evidence type="ECO:0000256" key="1">
    <source>
        <dbReference type="SAM" id="MobiDB-lite"/>
    </source>
</evidence>
<evidence type="ECO:0000313" key="4">
    <source>
        <dbReference type="RefSeq" id="XP_033812872.1"/>
    </source>
</evidence>
<feature type="region of interest" description="Disordered" evidence="1">
    <location>
        <begin position="346"/>
        <end position="419"/>
    </location>
</feature>
<dbReference type="InterPro" id="IPR021623">
    <property type="entry name" value="LAP2alpha_C"/>
</dbReference>
<evidence type="ECO:0000313" key="3">
    <source>
        <dbReference type="Proteomes" id="UP000515159"/>
    </source>
</evidence>
<feature type="compositionally biased region" description="Low complexity" evidence="1">
    <location>
        <begin position="50"/>
        <end position="61"/>
    </location>
</feature>
<dbReference type="Gene3D" id="1.10.287.3160">
    <property type="match status" value="1"/>
</dbReference>
<feature type="compositionally biased region" description="Polar residues" evidence="1">
    <location>
        <begin position="365"/>
        <end position="384"/>
    </location>
</feature>
<sequence>MGKPQLSASPPLLSSQPSAQGNQLSSPPQSNGHLSDSVSTTSSMAAELQSYYASSSRSPSPDLQTDPLLSSLAHEDAPSEWDRASLPEDTSYPHFLSKMATSLQLATTAQPDPREQRLQVLKYLHIPKEVVSLPLHDILADSQKAIWNTPYSSRVTKRSLEHKYKVQEVAGFGKTQLPHQSLVVCSALRKSKSSKDFASTPPVRDMRIMDSMGKRSYQNSMLSGKIAVHQFFYTQYLYSNMEDMRKVVDTLPVPTQEAFNAILSNFEECSKNMIRAADDAFDTAMRGAATGICTRRLAWLQCSKLGVDIHAKVADAPCLGDSLFGDKVKDLIEGLKEDCTTMDALEEDTEHHSKQPFKQQQPSQRNFNPRKSFSSARQYASSPPKQFRPYKQQSSARAPRDRRSQKPSQPAGQKPQQSF</sequence>
<dbReference type="AlphaFoldDB" id="A0A6P8S529"/>
<protein>
    <submittedName>
        <fullName evidence="4">Uncharacterized protein LOC117365975 isoform X2</fullName>
    </submittedName>
</protein>
<gene>
    <name evidence="4" type="primary">LOC117365975</name>
</gene>
<proteinExistence type="predicted"/>
<feature type="region of interest" description="Disordered" evidence="1">
    <location>
        <begin position="1"/>
        <end position="68"/>
    </location>
</feature>
<reference evidence="4" key="1">
    <citation type="submission" date="2025-08" db="UniProtKB">
        <authorList>
            <consortium name="RefSeq"/>
        </authorList>
    </citation>
    <scope>IDENTIFICATION</scope>
</reference>